<evidence type="ECO:0008006" key="9">
    <source>
        <dbReference type="Google" id="ProtNLM"/>
    </source>
</evidence>
<evidence type="ECO:0000256" key="1">
    <source>
        <dbReference type="ARBA" id="ARBA00022553"/>
    </source>
</evidence>
<dbReference type="InterPro" id="IPR003594">
    <property type="entry name" value="HATPase_dom"/>
</dbReference>
<feature type="domain" description="PAS" evidence="5">
    <location>
        <begin position="163"/>
        <end position="235"/>
    </location>
</feature>
<gene>
    <name evidence="7" type="ORF">P280DRAFT_408412</name>
</gene>
<dbReference type="InterPro" id="IPR036890">
    <property type="entry name" value="HATPase_C_sf"/>
</dbReference>
<dbReference type="PROSITE" id="PS50113">
    <property type="entry name" value="PAC"/>
    <property type="match status" value="2"/>
</dbReference>
<dbReference type="InterPro" id="IPR000700">
    <property type="entry name" value="PAS-assoc_C"/>
</dbReference>
<dbReference type="PANTHER" id="PTHR43719:SF30">
    <property type="entry name" value="TWO-COMPONENT SYSTEM RESPONSE REGULATOR"/>
    <property type="match status" value="1"/>
</dbReference>
<dbReference type="SMART" id="SM00387">
    <property type="entry name" value="HATPase_c"/>
    <property type="match status" value="1"/>
</dbReference>
<dbReference type="CDD" id="cd00082">
    <property type="entry name" value="HisKA"/>
    <property type="match status" value="1"/>
</dbReference>
<dbReference type="Gene3D" id="3.40.50.2300">
    <property type="match status" value="1"/>
</dbReference>
<dbReference type="SMART" id="SM00388">
    <property type="entry name" value="HisKA"/>
    <property type="match status" value="1"/>
</dbReference>
<dbReference type="GO" id="GO:0000155">
    <property type="term" value="F:phosphorelay sensor kinase activity"/>
    <property type="evidence" value="ECO:0007669"/>
    <property type="project" value="InterPro"/>
</dbReference>
<dbReference type="InterPro" id="IPR003661">
    <property type="entry name" value="HisK_dim/P_dom"/>
</dbReference>
<dbReference type="PRINTS" id="PR00344">
    <property type="entry name" value="BCTRLSENSOR"/>
</dbReference>
<dbReference type="Gene3D" id="1.10.287.130">
    <property type="match status" value="1"/>
</dbReference>
<dbReference type="Pfam" id="PF26131">
    <property type="entry name" value="PAS-like"/>
    <property type="match status" value="1"/>
</dbReference>
<organism evidence="7 8">
    <name type="scientific">Massarina eburnea CBS 473.64</name>
    <dbReference type="NCBI Taxonomy" id="1395130"/>
    <lineage>
        <taxon>Eukaryota</taxon>
        <taxon>Fungi</taxon>
        <taxon>Dikarya</taxon>
        <taxon>Ascomycota</taxon>
        <taxon>Pezizomycotina</taxon>
        <taxon>Dothideomycetes</taxon>
        <taxon>Pleosporomycetidae</taxon>
        <taxon>Pleosporales</taxon>
        <taxon>Massarineae</taxon>
        <taxon>Massarinaceae</taxon>
        <taxon>Massarina</taxon>
    </lineage>
</organism>
<dbReference type="PROSITE" id="PS50112">
    <property type="entry name" value="PAS"/>
    <property type="match status" value="1"/>
</dbReference>
<dbReference type="InterPro" id="IPR050956">
    <property type="entry name" value="2C_system_His_kinase"/>
</dbReference>
<sequence length="949" mass="105853">MLLSSPSSTPPPASPPSLDLDVLEHDHVPTFVLKIGTKAAGFEILFCNEAFRRAGLREVVLGPGREALLFRSWTQAVGGYSPNILLLDRIWAANIAGANQSWKVVRAVDINKQPHHVSEDEQKSAAHTHMHKRSRSDLLKIMESTHIPKVPLRELPGTHIHARWESMQTMMEMTDVGVFEYEPSGRLIHANDAWYRLSNYPRGLSSHDEFSFMDLAYEEDHSTIMSAWNTLVQGNPVTFEMRWKARPDSDNAPQWVLSACVPVLDEDRNLVTIAGNTIDINAQKKSAEAAQTKVEALEQARLSEAKFTTFAQLAPIAIYIFKPGKGLQYVNDQFFELTGTQRTSPEEVDFAHVVIEEDVDKVMTEWEAMMQAKTLSQMEYRLKKTWVNQEGVRSHTWVQGSSYPELDKNGNLVSVMGTIFDISHFKWAESVQRQRIEEALEAKRQQENFIDMTSHELRNPLSAVVQCADSVLATLQHLSVDNVSAVRTEITKINDELVTCIDSMQTIVSCSLHQKRIIDDVLTLSKLDSNLLLITPMRVQPVTVVSEALKMFEVECNQMHITLSLKTDSSLTGFEWVMIDPSRMLQVLINLLTNAIKFTKDHDVKEITVTLGGSWTRPSAEWQTVTFAKHDKPRNDACDKPEWGLGSKAFLWFKVDDTGCGMTNDEQKKLFSRFTQATPRTHIKYGGSGLGLFISKSLAALQGGSVGVRSDANTGSTFLFYISTRIATGPEAPISAKPQRSLVHSTESVADAMKAAHLNILMVEDNLVNQKVLSKQLQKAGCNVSVAGDGVEALEWLKRSVYWCGPDGRDETTNGISHIQKTSLPRHELDIVLMDIEMPVMDGLTCARHIRDYEARGLLSAPSDRPRQLSYSTASPLTFDSDVGILEEPVPRDQTVRLPILAVSANARSEQVAQAIVAGMDDAISKPFRIPELWPKMVGLVPRCSSIPT</sequence>
<feature type="modified residue" description="4-aspartylphosphate" evidence="2">
    <location>
        <position position="835"/>
    </location>
</feature>
<reference evidence="7" key="1">
    <citation type="journal article" date="2020" name="Stud. Mycol.">
        <title>101 Dothideomycetes genomes: a test case for predicting lifestyles and emergence of pathogens.</title>
        <authorList>
            <person name="Haridas S."/>
            <person name="Albert R."/>
            <person name="Binder M."/>
            <person name="Bloem J."/>
            <person name="Labutti K."/>
            <person name="Salamov A."/>
            <person name="Andreopoulos B."/>
            <person name="Baker S."/>
            <person name="Barry K."/>
            <person name="Bills G."/>
            <person name="Bluhm B."/>
            <person name="Cannon C."/>
            <person name="Castanera R."/>
            <person name="Culley D."/>
            <person name="Daum C."/>
            <person name="Ezra D."/>
            <person name="Gonzalez J."/>
            <person name="Henrissat B."/>
            <person name="Kuo A."/>
            <person name="Liang C."/>
            <person name="Lipzen A."/>
            <person name="Lutzoni F."/>
            <person name="Magnuson J."/>
            <person name="Mondo S."/>
            <person name="Nolan M."/>
            <person name="Ohm R."/>
            <person name="Pangilinan J."/>
            <person name="Park H.-J."/>
            <person name="Ramirez L."/>
            <person name="Alfaro M."/>
            <person name="Sun H."/>
            <person name="Tritt A."/>
            <person name="Yoshinaga Y."/>
            <person name="Zwiers L.-H."/>
            <person name="Turgeon B."/>
            <person name="Goodwin S."/>
            <person name="Spatafora J."/>
            <person name="Crous P."/>
            <person name="Grigoriev I."/>
        </authorList>
    </citation>
    <scope>NUCLEOTIDE SEQUENCE</scope>
    <source>
        <strain evidence="7">CBS 473.64</strain>
    </source>
</reference>
<dbReference type="SUPFAM" id="SSF55785">
    <property type="entry name" value="PYP-like sensor domain (PAS domain)"/>
    <property type="match status" value="2"/>
</dbReference>
<dbReference type="CDD" id="cd00130">
    <property type="entry name" value="PAS"/>
    <property type="match status" value="1"/>
</dbReference>
<dbReference type="InterPro" id="IPR011006">
    <property type="entry name" value="CheY-like_superfamily"/>
</dbReference>
<dbReference type="EMBL" id="MU006796">
    <property type="protein sequence ID" value="KAF2636815.1"/>
    <property type="molecule type" value="Genomic_DNA"/>
</dbReference>
<dbReference type="SUPFAM" id="SSF52172">
    <property type="entry name" value="CheY-like"/>
    <property type="match status" value="1"/>
</dbReference>
<dbReference type="InterPro" id="IPR058846">
    <property type="entry name" value="PAS-like"/>
</dbReference>
<dbReference type="SMART" id="SM00448">
    <property type="entry name" value="REC"/>
    <property type="match status" value="1"/>
</dbReference>
<dbReference type="InterPro" id="IPR001789">
    <property type="entry name" value="Sig_transdc_resp-reg_receiver"/>
</dbReference>
<name>A0A6A6RNT2_9PLEO</name>
<dbReference type="PROSITE" id="PS50110">
    <property type="entry name" value="RESPONSE_REGULATORY"/>
    <property type="match status" value="1"/>
</dbReference>
<dbReference type="InterPro" id="IPR000014">
    <property type="entry name" value="PAS"/>
</dbReference>
<dbReference type="SUPFAM" id="SSF47384">
    <property type="entry name" value="Homodimeric domain of signal transducing histidine kinase"/>
    <property type="match status" value="1"/>
</dbReference>
<evidence type="ECO:0000259" key="4">
    <source>
        <dbReference type="PROSITE" id="PS50110"/>
    </source>
</evidence>
<dbReference type="PANTHER" id="PTHR43719">
    <property type="entry name" value="TWO-COMPONENT HISTIDINE KINASE"/>
    <property type="match status" value="1"/>
</dbReference>
<proteinExistence type="predicted"/>
<keyword evidence="1 2" id="KW-0597">Phosphoprotein</keyword>
<dbReference type="Pfam" id="PF02518">
    <property type="entry name" value="HATPase_c"/>
    <property type="match status" value="1"/>
</dbReference>
<dbReference type="Pfam" id="PF13426">
    <property type="entry name" value="PAS_9"/>
    <property type="match status" value="1"/>
</dbReference>
<dbReference type="InterPro" id="IPR035965">
    <property type="entry name" value="PAS-like_dom_sf"/>
</dbReference>
<dbReference type="Gene3D" id="3.30.450.20">
    <property type="entry name" value="PAS domain"/>
    <property type="match status" value="2"/>
</dbReference>
<feature type="domain" description="Histidine kinase" evidence="3">
    <location>
        <begin position="452"/>
        <end position="726"/>
    </location>
</feature>
<evidence type="ECO:0000313" key="8">
    <source>
        <dbReference type="Proteomes" id="UP000799753"/>
    </source>
</evidence>
<dbReference type="CDD" id="cd17546">
    <property type="entry name" value="REC_hyHK_CKI1_RcsC-like"/>
    <property type="match status" value="1"/>
</dbReference>
<dbReference type="SMART" id="SM00091">
    <property type="entry name" value="PAS"/>
    <property type="match status" value="2"/>
</dbReference>
<accession>A0A6A6RNT2</accession>
<dbReference type="Pfam" id="PF13188">
    <property type="entry name" value="PAS_8"/>
    <property type="match status" value="1"/>
</dbReference>
<evidence type="ECO:0000259" key="6">
    <source>
        <dbReference type="PROSITE" id="PS50113"/>
    </source>
</evidence>
<dbReference type="InterPro" id="IPR036097">
    <property type="entry name" value="HisK_dim/P_sf"/>
</dbReference>
<dbReference type="Proteomes" id="UP000799753">
    <property type="component" value="Unassembled WGS sequence"/>
</dbReference>
<dbReference type="InterPro" id="IPR005467">
    <property type="entry name" value="His_kinase_dom"/>
</dbReference>
<dbReference type="InterPro" id="IPR004358">
    <property type="entry name" value="Sig_transdc_His_kin-like_C"/>
</dbReference>
<evidence type="ECO:0000256" key="2">
    <source>
        <dbReference type="PROSITE-ProRule" id="PRU00169"/>
    </source>
</evidence>
<feature type="domain" description="PAC" evidence="6">
    <location>
        <begin position="376"/>
        <end position="434"/>
    </location>
</feature>
<evidence type="ECO:0000259" key="3">
    <source>
        <dbReference type="PROSITE" id="PS50109"/>
    </source>
</evidence>
<evidence type="ECO:0000313" key="7">
    <source>
        <dbReference type="EMBL" id="KAF2636815.1"/>
    </source>
</evidence>
<feature type="domain" description="PAC" evidence="6">
    <location>
        <begin position="237"/>
        <end position="292"/>
    </location>
</feature>
<dbReference type="Gene3D" id="3.30.565.10">
    <property type="entry name" value="Histidine kinase-like ATPase, C-terminal domain"/>
    <property type="match status" value="1"/>
</dbReference>
<protein>
    <recommendedName>
        <fullName evidence="9">Histidine kinase HHK8p</fullName>
    </recommendedName>
</protein>
<keyword evidence="8" id="KW-1185">Reference proteome</keyword>
<dbReference type="OrthoDB" id="303614at2759"/>
<dbReference type="AlphaFoldDB" id="A0A6A6RNT2"/>
<dbReference type="SUPFAM" id="SSF55874">
    <property type="entry name" value="ATPase domain of HSP90 chaperone/DNA topoisomerase II/histidine kinase"/>
    <property type="match status" value="1"/>
</dbReference>
<dbReference type="PROSITE" id="PS50109">
    <property type="entry name" value="HIS_KIN"/>
    <property type="match status" value="1"/>
</dbReference>
<evidence type="ECO:0000259" key="5">
    <source>
        <dbReference type="PROSITE" id="PS50112"/>
    </source>
</evidence>
<feature type="domain" description="Response regulatory" evidence="4">
    <location>
        <begin position="759"/>
        <end position="941"/>
    </location>
</feature>